<evidence type="ECO:0000256" key="2">
    <source>
        <dbReference type="ARBA" id="ARBA00022741"/>
    </source>
</evidence>
<feature type="binding site" evidence="9">
    <location>
        <position position="60"/>
    </location>
    <ligand>
        <name>Mg(2+)</name>
        <dbReference type="ChEBI" id="CHEBI:18420"/>
    </ligand>
</feature>
<keyword evidence="2 9" id="KW-0547">Nucleotide-binding</keyword>
<comment type="similarity">
    <text evidence="9">Belongs to the RuvB family.</text>
</comment>
<dbReference type="AlphaFoldDB" id="A0A2M8KUP4"/>
<keyword evidence="7 9" id="KW-0233">DNA recombination</keyword>
<feature type="binding site" evidence="9">
    <location>
        <position position="212"/>
    </location>
    <ligand>
        <name>ATP</name>
        <dbReference type="ChEBI" id="CHEBI:30616"/>
    </ligand>
</feature>
<evidence type="ECO:0000256" key="6">
    <source>
        <dbReference type="ARBA" id="ARBA00023125"/>
    </source>
</evidence>
<comment type="subunit">
    <text evidence="9">Homohexamer. Forms an RuvA(8)-RuvB(12)-Holliday junction (HJ) complex. HJ DNA is sandwiched between 2 RuvA tetramers; dsDNA enters through RuvA and exits via RuvB. An RuvB hexamer assembles on each DNA strand where it exits the tetramer. Each RuvB hexamer is contacted by two RuvA subunits (via domain III) on 2 adjacent RuvB subunits; this complex drives branch migration. In the full resolvosome a probable DNA-RuvA(4)-RuvB(12)-RuvC(2) complex forms which resolves the HJ.</text>
</comment>
<evidence type="ECO:0000256" key="4">
    <source>
        <dbReference type="ARBA" id="ARBA00022801"/>
    </source>
</evidence>
<keyword evidence="8 9" id="KW-0234">DNA repair</keyword>
<dbReference type="PANTHER" id="PTHR42848">
    <property type="match status" value="1"/>
</dbReference>
<dbReference type="GO" id="GO:0006281">
    <property type="term" value="P:DNA repair"/>
    <property type="evidence" value="ECO:0007669"/>
    <property type="project" value="UniProtKB-UniRule"/>
</dbReference>
<dbReference type="Pfam" id="PF17864">
    <property type="entry name" value="AAA_lid_4"/>
    <property type="match status" value="1"/>
</dbReference>
<feature type="binding site" evidence="9">
    <location>
        <position position="309"/>
    </location>
    <ligand>
        <name>DNA</name>
        <dbReference type="ChEBI" id="CHEBI:16991"/>
    </ligand>
</feature>
<dbReference type="GO" id="GO:0005524">
    <property type="term" value="F:ATP binding"/>
    <property type="evidence" value="ECO:0007669"/>
    <property type="project" value="UniProtKB-UniRule"/>
</dbReference>
<keyword evidence="11" id="KW-0347">Helicase</keyword>
<reference evidence="12" key="1">
    <citation type="submission" date="2017-09" db="EMBL/GenBank/DDBJ databases">
        <title>Depth-based differentiation of microbial function through sediment-hosted aquifers and enrichment of novel symbionts in the deep terrestrial subsurface.</title>
        <authorList>
            <person name="Probst A.J."/>
            <person name="Ladd B."/>
            <person name="Jarett J.K."/>
            <person name="Geller-Mcgrath D.E."/>
            <person name="Sieber C.M.K."/>
            <person name="Emerson J.B."/>
            <person name="Anantharaman K."/>
            <person name="Thomas B.C."/>
            <person name="Malmstrom R."/>
            <person name="Stieglmeier M."/>
            <person name="Klingl A."/>
            <person name="Woyke T."/>
            <person name="Ryan C.M."/>
            <person name="Banfield J.F."/>
        </authorList>
    </citation>
    <scope>NUCLEOTIDE SEQUENCE [LARGE SCALE GENOMIC DNA]</scope>
</reference>
<dbReference type="Gene3D" id="1.10.8.60">
    <property type="match status" value="1"/>
</dbReference>
<proteinExistence type="inferred from homology"/>
<dbReference type="GO" id="GO:0005737">
    <property type="term" value="C:cytoplasm"/>
    <property type="evidence" value="ECO:0007669"/>
    <property type="project" value="UniProtKB-SubCell"/>
</dbReference>
<gene>
    <name evidence="9" type="primary">ruvB</name>
    <name evidence="11" type="ORF">COU89_02265</name>
</gene>
<comment type="domain">
    <text evidence="9">Has 3 domains, the large (RuvB-L) and small ATPase (RuvB-S) domains and the C-terminal head (RuvB-H) domain. The head domain binds DNA, while the ATPase domains jointly bind ATP, ADP or are empty depending on the state of the subunit in the translocation cycle. During a single DNA translocation step the structure of each domain remains the same, but their relative positions change.</text>
</comment>
<dbReference type="GO" id="GO:0000400">
    <property type="term" value="F:four-way junction DNA binding"/>
    <property type="evidence" value="ECO:0007669"/>
    <property type="project" value="UniProtKB-UniRule"/>
</dbReference>
<feature type="binding site" evidence="9">
    <location>
        <position position="304"/>
    </location>
    <ligand>
        <name>DNA</name>
        <dbReference type="ChEBI" id="CHEBI:16991"/>
    </ligand>
</feature>
<feature type="region of interest" description="Small ATPAse domain (RuvB-S)" evidence="9">
    <location>
        <begin position="176"/>
        <end position="246"/>
    </location>
</feature>
<comment type="catalytic activity">
    <reaction evidence="9">
        <text>ATP + H2O = ADP + phosphate + H(+)</text>
        <dbReference type="Rhea" id="RHEA:13065"/>
        <dbReference type="ChEBI" id="CHEBI:15377"/>
        <dbReference type="ChEBI" id="CHEBI:15378"/>
        <dbReference type="ChEBI" id="CHEBI:30616"/>
        <dbReference type="ChEBI" id="CHEBI:43474"/>
        <dbReference type="ChEBI" id="CHEBI:456216"/>
    </reaction>
</comment>
<dbReference type="Proteomes" id="UP000231569">
    <property type="component" value="Unassembled WGS sequence"/>
</dbReference>
<name>A0A2M8KUP4_9BACT</name>
<dbReference type="InterPro" id="IPR036388">
    <property type="entry name" value="WH-like_DNA-bd_sf"/>
</dbReference>
<feature type="region of interest" description="Head domain (RuvB-H)" evidence="9">
    <location>
        <begin position="249"/>
        <end position="330"/>
    </location>
</feature>
<comment type="caution">
    <text evidence="11">The sequence shown here is derived from an EMBL/GenBank/DDBJ whole genome shotgun (WGS) entry which is preliminary data.</text>
</comment>
<evidence type="ECO:0000313" key="11">
    <source>
        <dbReference type="EMBL" id="PJE63629.1"/>
    </source>
</evidence>
<dbReference type="InterPro" id="IPR027417">
    <property type="entry name" value="P-loop_NTPase"/>
</dbReference>
<dbReference type="NCBIfam" id="TIGR00635">
    <property type="entry name" value="ruvB"/>
    <property type="match status" value="1"/>
</dbReference>
<dbReference type="NCBIfam" id="NF000868">
    <property type="entry name" value="PRK00080.1"/>
    <property type="match status" value="1"/>
</dbReference>
<evidence type="ECO:0000256" key="1">
    <source>
        <dbReference type="ARBA" id="ARBA00022490"/>
    </source>
</evidence>
<feature type="domain" description="AAA+ ATPase" evidence="10">
    <location>
        <begin position="45"/>
        <end position="176"/>
    </location>
</feature>
<dbReference type="SUPFAM" id="SSF52540">
    <property type="entry name" value="P-loop containing nucleoside triphosphate hydrolases"/>
    <property type="match status" value="1"/>
</dbReference>
<dbReference type="HAMAP" id="MF_00016">
    <property type="entry name" value="DNA_HJ_migration_RuvB"/>
    <property type="match status" value="1"/>
</dbReference>
<feature type="binding site" evidence="9">
    <location>
        <position position="59"/>
    </location>
    <ligand>
        <name>ATP</name>
        <dbReference type="ChEBI" id="CHEBI:30616"/>
    </ligand>
</feature>
<dbReference type="SMART" id="SM00382">
    <property type="entry name" value="AAA"/>
    <property type="match status" value="1"/>
</dbReference>
<dbReference type="CDD" id="cd00009">
    <property type="entry name" value="AAA"/>
    <property type="match status" value="1"/>
</dbReference>
<feature type="binding site" evidence="9">
    <location>
        <position position="56"/>
    </location>
    <ligand>
        <name>ATP</name>
        <dbReference type="ChEBI" id="CHEBI:30616"/>
    </ligand>
</feature>
<evidence type="ECO:0000256" key="9">
    <source>
        <dbReference type="HAMAP-Rule" id="MF_00016"/>
    </source>
</evidence>
<comment type="subcellular location">
    <subcellularLocation>
        <location evidence="9">Cytoplasm</location>
    </subcellularLocation>
</comment>
<dbReference type="EC" id="3.6.4.-" evidence="9"/>
<dbReference type="SUPFAM" id="SSF46785">
    <property type="entry name" value="Winged helix' DNA-binding domain"/>
    <property type="match status" value="1"/>
</dbReference>
<keyword evidence="1 9" id="KW-0963">Cytoplasm</keyword>
<dbReference type="InterPro" id="IPR041445">
    <property type="entry name" value="AAA_lid_4"/>
</dbReference>
<comment type="function">
    <text evidence="9">The RuvA-RuvB-RuvC complex processes Holliday junction (HJ) DNA during genetic recombination and DNA repair, while the RuvA-RuvB complex plays an important role in the rescue of blocked DNA replication forks via replication fork reversal (RFR). RuvA specifically binds to HJ cruciform DNA, conferring on it an open structure. The RuvB hexamer acts as an ATP-dependent pump, pulling dsDNA into and through the RuvAB complex. RuvB forms 2 homohexamers on either side of HJ DNA bound by 1 or 2 RuvA tetramers; 4 subunits per hexamer contact DNA at a time. Coordinated motions by a converter formed by DNA-disengaged RuvB subunits stimulates ATP hydrolysis and nucleotide exchange. Immobilization of the converter enables RuvB to convert the ATP-contained energy into a lever motion, pulling 2 nucleotides of DNA out of the RuvA tetramer per ATP hydrolyzed, thus driving DNA branch migration. The RuvB motors rotate together with the DNA substrate, which together with the progressing nucleotide cycle form the mechanistic basis for DNA recombination by continuous HJ branch migration. Branch migration allows RuvC to scan DNA until it finds its consensus sequence, where it cleaves and resolves cruciform DNA.</text>
</comment>
<dbReference type="GO" id="GO:0048476">
    <property type="term" value="C:Holliday junction resolvase complex"/>
    <property type="evidence" value="ECO:0007669"/>
    <property type="project" value="UniProtKB-UniRule"/>
</dbReference>
<dbReference type="Pfam" id="PF05491">
    <property type="entry name" value="WHD_RuvB"/>
    <property type="match status" value="1"/>
</dbReference>
<keyword evidence="6 9" id="KW-0238">DNA-binding</keyword>
<accession>A0A2M8KUP4</accession>
<dbReference type="Gene3D" id="3.40.50.300">
    <property type="entry name" value="P-loop containing nucleotide triphosphate hydrolases"/>
    <property type="match status" value="1"/>
</dbReference>
<evidence type="ECO:0000259" key="10">
    <source>
        <dbReference type="SMART" id="SM00382"/>
    </source>
</evidence>
<dbReference type="InterPro" id="IPR036390">
    <property type="entry name" value="WH_DNA-bd_sf"/>
</dbReference>
<protein>
    <recommendedName>
        <fullName evidence="9">Holliday junction branch migration complex subunit RuvB</fullName>
        <ecNumber evidence="9">3.6.4.-</ecNumber>
    </recommendedName>
</protein>
<feature type="binding site" evidence="9">
    <location>
        <position position="165"/>
    </location>
    <ligand>
        <name>ATP</name>
        <dbReference type="ChEBI" id="CHEBI:30616"/>
    </ligand>
</feature>
<keyword evidence="4 9" id="KW-0378">Hydrolase</keyword>
<dbReference type="GO" id="GO:0009378">
    <property type="term" value="F:four-way junction helicase activity"/>
    <property type="evidence" value="ECO:0007669"/>
    <property type="project" value="InterPro"/>
</dbReference>
<dbReference type="EMBL" id="PFEE01000050">
    <property type="protein sequence ID" value="PJE63629.1"/>
    <property type="molecule type" value="Genomic_DNA"/>
</dbReference>
<evidence type="ECO:0000313" key="12">
    <source>
        <dbReference type="Proteomes" id="UP000231569"/>
    </source>
</evidence>
<dbReference type="Gene3D" id="1.10.10.10">
    <property type="entry name" value="Winged helix-like DNA-binding domain superfamily/Winged helix DNA-binding domain"/>
    <property type="match status" value="1"/>
</dbReference>
<evidence type="ECO:0000256" key="8">
    <source>
        <dbReference type="ARBA" id="ARBA00023204"/>
    </source>
</evidence>
<dbReference type="InterPro" id="IPR008823">
    <property type="entry name" value="RuvB_wg_C"/>
</dbReference>
<feature type="binding site" evidence="9">
    <location>
        <position position="175"/>
    </location>
    <ligand>
        <name>ATP</name>
        <dbReference type="ChEBI" id="CHEBI:30616"/>
    </ligand>
</feature>
<dbReference type="PANTHER" id="PTHR42848:SF1">
    <property type="entry name" value="HOLLIDAY JUNCTION BRANCH MIGRATION COMPLEX SUBUNIT RUVB"/>
    <property type="match status" value="1"/>
</dbReference>
<evidence type="ECO:0000256" key="5">
    <source>
        <dbReference type="ARBA" id="ARBA00022840"/>
    </source>
</evidence>
<dbReference type="Pfam" id="PF05496">
    <property type="entry name" value="RuvB_N"/>
    <property type="match status" value="1"/>
</dbReference>
<evidence type="ECO:0000256" key="7">
    <source>
        <dbReference type="ARBA" id="ARBA00023172"/>
    </source>
</evidence>
<dbReference type="InterPro" id="IPR003593">
    <property type="entry name" value="AAA+_ATPase"/>
</dbReference>
<feature type="binding site" evidence="9">
    <location>
        <position position="61"/>
    </location>
    <ligand>
        <name>ATP</name>
        <dbReference type="ChEBI" id="CHEBI:30616"/>
    </ligand>
</feature>
<sequence>MFAVIGTSMSIDQLRPLSLKDYIGQGNAKKSLDLFLQAAKKRKENADHLLLYGPPGIGKTTLAHIVAHELGGNIRLTSGPALERAGDLAAILTNLKNGDILFIDEIHRMPKIVEEALYPVLEEFHLDIVVGKGPAARTVRLPIPHITIVGATTRVALLSAPLRDRFGMILRLEYYTEEEIAHIVTHNAAKLELPLEPDAAREIAYRSRKTPRIANRILRRARDLLETSEHKKIHKQLVNELFSILELDKFGLFSQDISYLKTLVDKFDGGPVGIETMASALSEDTKTLEEFIEPYLLQLGFIKRTPKGRVATKKTYEHLNQVMPHKHTLL</sequence>
<feature type="binding site" evidence="9">
    <location>
        <position position="14"/>
    </location>
    <ligand>
        <name>ATP</name>
        <dbReference type="ChEBI" id="CHEBI:30616"/>
    </ligand>
</feature>
<feature type="binding site" evidence="9">
    <location>
        <position position="60"/>
    </location>
    <ligand>
        <name>ATP</name>
        <dbReference type="ChEBI" id="CHEBI:30616"/>
    </ligand>
</feature>
<dbReference type="GO" id="GO:0006310">
    <property type="term" value="P:DNA recombination"/>
    <property type="evidence" value="ECO:0007669"/>
    <property type="project" value="UniProtKB-UniRule"/>
</dbReference>
<feature type="binding site" evidence="9">
    <location>
        <position position="15"/>
    </location>
    <ligand>
        <name>ATP</name>
        <dbReference type="ChEBI" id="CHEBI:30616"/>
    </ligand>
</feature>
<evidence type="ECO:0000256" key="3">
    <source>
        <dbReference type="ARBA" id="ARBA00022763"/>
    </source>
</evidence>
<keyword evidence="5 9" id="KW-0067">ATP-binding</keyword>
<dbReference type="GO" id="GO:0016887">
    <property type="term" value="F:ATP hydrolysis activity"/>
    <property type="evidence" value="ECO:0007669"/>
    <property type="project" value="RHEA"/>
</dbReference>
<dbReference type="InterPro" id="IPR008824">
    <property type="entry name" value="RuvB-like_N"/>
</dbReference>
<keyword evidence="3 9" id="KW-0227">DNA damage</keyword>
<dbReference type="InterPro" id="IPR004605">
    <property type="entry name" value="DNA_helicase_Holl-junc_RuvB"/>
</dbReference>
<comment type="caution">
    <text evidence="9">Lacks conserved residue(s) required for the propagation of feature annotation.</text>
</comment>
<organism evidence="11 12">
    <name type="scientific">Candidatus Roizmanbacteria bacterium CG10_big_fil_rev_8_21_14_0_10_45_7</name>
    <dbReference type="NCBI Taxonomy" id="1974854"/>
    <lineage>
        <taxon>Bacteria</taxon>
        <taxon>Candidatus Roizmaniibacteriota</taxon>
    </lineage>
</organism>